<accession>A0A646HIP2</accession>
<dbReference type="RefSeq" id="WP_153112809.1">
    <property type="nucleotide sequence ID" value="NZ_VZAS01000049.1"/>
</dbReference>
<dbReference type="Gene3D" id="1.10.150.130">
    <property type="match status" value="1"/>
</dbReference>
<reference evidence="5" key="1">
    <citation type="submission" date="2019-09" db="EMBL/GenBank/DDBJ databases">
        <title>Distinct polysaccharide growth profiles of human intestinal Prevotella copri isolates.</title>
        <authorList>
            <person name="Fehlner-Peach H."/>
            <person name="Magnabosco C."/>
            <person name="Raghavan V."/>
            <person name="Scher J.U."/>
            <person name="Tett A."/>
            <person name="Cox L.M."/>
            <person name="Gottsegen C."/>
            <person name="Watters A."/>
            <person name="Wiltshire- Gordon J.D."/>
            <person name="Segata N."/>
            <person name="Bonneau R."/>
            <person name="Littman D.R."/>
        </authorList>
    </citation>
    <scope>NUCLEOTIDE SEQUENCE [LARGE SCALE GENOMIC DNA]</scope>
    <source>
        <strain evidence="5">iP54</strain>
    </source>
</reference>
<comment type="caution">
    <text evidence="4">The sequence shown here is derived from an EMBL/GenBank/DDBJ whole genome shotgun (WGS) entry which is preliminary data.</text>
</comment>
<dbReference type="InterPro" id="IPR002104">
    <property type="entry name" value="Integrase_catalytic"/>
</dbReference>
<dbReference type="PANTHER" id="PTHR30349">
    <property type="entry name" value="PHAGE INTEGRASE-RELATED"/>
    <property type="match status" value="1"/>
</dbReference>
<dbReference type="GO" id="GO:0015074">
    <property type="term" value="P:DNA integration"/>
    <property type="evidence" value="ECO:0007669"/>
    <property type="project" value="InterPro"/>
</dbReference>
<evidence type="ECO:0000256" key="3">
    <source>
        <dbReference type="ARBA" id="ARBA00023172"/>
    </source>
</evidence>
<dbReference type="InterPro" id="IPR025269">
    <property type="entry name" value="SAM-like_dom"/>
</dbReference>
<keyword evidence="2" id="KW-0238">DNA-binding</keyword>
<dbReference type="InterPro" id="IPR010998">
    <property type="entry name" value="Integrase_recombinase_N"/>
</dbReference>
<evidence type="ECO:0000256" key="2">
    <source>
        <dbReference type="ARBA" id="ARBA00023125"/>
    </source>
</evidence>
<dbReference type="PROSITE" id="PS51898">
    <property type="entry name" value="TYR_RECOMBINASE"/>
    <property type="match status" value="1"/>
</dbReference>
<dbReference type="GO" id="GO:0003677">
    <property type="term" value="F:DNA binding"/>
    <property type="evidence" value="ECO:0007669"/>
    <property type="project" value="UniProtKB-KW"/>
</dbReference>
<gene>
    <name evidence="4" type="ORF">F7D59_16275</name>
</gene>
<protein>
    <submittedName>
        <fullName evidence="4">Site-specific integrase</fullName>
    </submittedName>
</protein>
<dbReference type="InterPro" id="IPR013762">
    <property type="entry name" value="Integrase-like_cat_sf"/>
</dbReference>
<evidence type="ECO:0000313" key="4">
    <source>
        <dbReference type="EMBL" id="MQN91364.1"/>
    </source>
</evidence>
<keyword evidence="3" id="KW-0233">DNA recombination</keyword>
<dbReference type="EMBL" id="VZBQ01000164">
    <property type="protein sequence ID" value="MQN91364.1"/>
    <property type="molecule type" value="Genomic_DNA"/>
</dbReference>
<dbReference type="Gene3D" id="1.10.443.10">
    <property type="entry name" value="Intergrase catalytic core"/>
    <property type="match status" value="1"/>
</dbReference>
<sequence>MATFKVVVQKQRNDGFYAVYIRVTHNRGVKYLRTDKIVDAKGINKNNKEVKDPFVLQACSNKIAHFAEMLNKVEIRKWDVHDVVAYLEKGTDDVCFSDYARKYHDDMYNSGHERNARNYELAYQHLERYTGTNKLMFSQLTSHLINGWIKSLEKTARAKEMYPVCIRQIFKQALIDFNDYDSGVIRITTNPWIKIKIPKADVPEKKAITMEKAREFFSAPLPESDRKKPLAEMGRDVAMMVMCLAGMNTVDIYLLKKEDYKDGIIAYERAKTKNARNDNAYIEMRVPGILLPIFDKYMDKTSSPYLFDFHQRMSTSDSFNANVNVGIRQICEKSLGLAHGKTYCVYTFRHTWATVAQNECGATLSDVGFAMNHSDKNRVTRTYVKIDFSPAWALNEKVINKIFFTEDKTTRHNHDEKDPKQFTRFSYKQLIKGTLYFRGKVLAKVEDVGYNNVNEIINELMSRIPETIPSKTLVQIRIENKDKNETQDYTREVK</sequence>
<evidence type="ECO:0000256" key="1">
    <source>
        <dbReference type="ARBA" id="ARBA00008857"/>
    </source>
</evidence>
<dbReference type="InterPro" id="IPR011010">
    <property type="entry name" value="DNA_brk_join_enz"/>
</dbReference>
<organism evidence="4 5">
    <name type="scientific">Segatella copri</name>
    <dbReference type="NCBI Taxonomy" id="165179"/>
    <lineage>
        <taxon>Bacteria</taxon>
        <taxon>Pseudomonadati</taxon>
        <taxon>Bacteroidota</taxon>
        <taxon>Bacteroidia</taxon>
        <taxon>Bacteroidales</taxon>
        <taxon>Prevotellaceae</taxon>
        <taxon>Segatella</taxon>
    </lineage>
</organism>
<dbReference type="GO" id="GO:0006310">
    <property type="term" value="P:DNA recombination"/>
    <property type="evidence" value="ECO:0007669"/>
    <property type="project" value="UniProtKB-KW"/>
</dbReference>
<dbReference type="SUPFAM" id="SSF56349">
    <property type="entry name" value="DNA breaking-rejoining enzymes"/>
    <property type="match status" value="1"/>
</dbReference>
<dbReference type="InterPro" id="IPR050090">
    <property type="entry name" value="Tyrosine_recombinase_XerCD"/>
</dbReference>
<dbReference type="AlphaFoldDB" id="A0A646HIP2"/>
<name>A0A646HIP2_9BACT</name>
<proteinExistence type="inferred from homology"/>
<dbReference type="Proteomes" id="UP000420635">
    <property type="component" value="Unassembled WGS sequence"/>
</dbReference>
<dbReference type="Pfam" id="PF13102">
    <property type="entry name" value="Phage_int_SAM_5"/>
    <property type="match status" value="1"/>
</dbReference>
<comment type="similarity">
    <text evidence="1">Belongs to the 'phage' integrase family.</text>
</comment>
<evidence type="ECO:0000313" key="5">
    <source>
        <dbReference type="Proteomes" id="UP000420635"/>
    </source>
</evidence>
<dbReference type="PANTHER" id="PTHR30349:SF64">
    <property type="entry name" value="PROPHAGE INTEGRASE INTD-RELATED"/>
    <property type="match status" value="1"/>
</dbReference>